<evidence type="ECO:0000313" key="2">
    <source>
        <dbReference type="EMBL" id="BAE89543.1"/>
    </source>
</evidence>
<evidence type="ECO:0000256" key="1">
    <source>
        <dbReference type="SAM" id="Phobius"/>
    </source>
</evidence>
<feature type="transmembrane region" description="Helical" evidence="1">
    <location>
        <begin position="55"/>
        <end position="75"/>
    </location>
</feature>
<keyword evidence="1" id="KW-0812">Transmembrane</keyword>
<keyword evidence="1" id="KW-0472">Membrane</keyword>
<dbReference type="AlphaFoldDB" id="I7GIA1"/>
<reference evidence="2" key="1">
    <citation type="journal article" date="2007" name="PLoS Biol.">
        <title>Rate of evolution in brain-expressed genes in humans and other primates.</title>
        <authorList>
            <person name="Wang H.-Y."/>
            <person name="Chien H.-C."/>
            <person name="Osada N."/>
            <person name="Hashimoto K."/>
            <person name="Sugano S."/>
            <person name="Gojobori T."/>
            <person name="Chou C.-K."/>
            <person name="Tsai S.-F."/>
            <person name="Wu C.-I."/>
            <person name="Shen C.-K.J."/>
        </authorList>
    </citation>
    <scope>NUCLEOTIDE SEQUENCE</scope>
</reference>
<accession>I7GIA1</accession>
<keyword evidence="1" id="KW-1133">Transmembrane helix</keyword>
<protein>
    <submittedName>
        <fullName evidence="2">Macaca fascicularis brain cDNA, clone: QflA-18316</fullName>
    </submittedName>
</protein>
<sequence>MLRIGICVSLVLRYFCSLCKCCVIYWSAVYCNRGLGCFLLSTCVLQTRYLLKPPLHISFITAIAFGVRFLMFFVVKRAKRTLDLYFRYSFSLLQKG</sequence>
<organism evidence="2">
    <name type="scientific">Macaca fascicularis</name>
    <name type="common">Crab-eating macaque</name>
    <name type="synonym">Cynomolgus monkey</name>
    <dbReference type="NCBI Taxonomy" id="9541"/>
    <lineage>
        <taxon>Eukaryota</taxon>
        <taxon>Metazoa</taxon>
        <taxon>Chordata</taxon>
        <taxon>Craniata</taxon>
        <taxon>Vertebrata</taxon>
        <taxon>Euteleostomi</taxon>
        <taxon>Mammalia</taxon>
        <taxon>Eutheria</taxon>
        <taxon>Euarchontoglires</taxon>
        <taxon>Primates</taxon>
        <taxon>Haplorrhini</taxon>
        <taxon>Catarrhini</taxon>
        <taxon>Cercopithecidae</taxon>
        <taxon>Cercopithecinae</taxon>
        <taxon>Macaca</taxon>
    </lineage>
</organism>
<dbReference type="EMBL" id="AB172481">
    <property type="protein sequence ID" value="BAE89543.1"/>
    <property type="molecule type" value="mRNA"/>
</dbReference>
<proteinExistence type="evidence at transcript level"/>
<name>I7GIA1_MACFA</name>